<organism evidence="1 2">
    <name type="scientific">Trichostrongylus colubriformis</name>
    <name type="common">Black scour worm</name>
    <dbReference type="NCBI Taxonomy" id="6319"/>
    <lineage>
        <taxon>Eukaryota</taxon>
        <taxon>Metazoa</taxon>
        <taxon>Ecdysozoa</taxon>
        <taxon>Nematoda</taxon>
        <taxon>Chromadorea</taxon>
        <taxon>Rhabditida</taxon>
        <taxon>Rhabditina</taxon>
        <taxon>Rhabditomorpha</taxon>
        <taxon>Strongyloidea</taxon>
        <taxon>Trichostrongylidae</taxon>
        <taxon>Trichostrongylus</taxon>
    </lineage>
</organism>
<proteinExistence type="predicted"/>
<evidence type="ECO:0000313" key="1">
    <source>
        <dbReference type="EMBL" id="KAK5978707.1"/>
    </source>
</evidence>
<keyword evidence="2" id="KW-1185">Reference proteome</keyword>
<dbReference type="EMBL" id="WIXE01009119">
    <property type="protein sequence ID" value="KAK5978707.1"/>
    <property type="molecule type" value="Genomic_DNA"/>
</dbReference>
<dbReference type="PANTHER" id="PTHR43313:SF34">
    <property type="entry name" value="RETINOL DEHYDROGENASE 7"/>
    <property type="match status" value="1"/>
</dbReference>
<dbReference type="PANTHER" id="PTHR43313">
    <property type="entry name" value="SHORT-CHAIN DEHYDROGENASE/REDUCTASE FAMILY 9C"/>
    <property type="match status" value="1"/>
</dbReference>
<reference evidence="1 2" key="1">
    <citation type="submission" date="2019-10" db="EMBL/GenBank/DDBJ databases">
        <title>Assembly and Annotation for the nematode Trichostrongylus colubriformis.</title>
        <authorList>
            <person name="Martin J."/>
        </authorList>
    </citation>
    <scope>NUCLEOTIDE SEQUENCE [LARGE SCALE GENOMIC DNA]</scope>
    <source>
        <strain evidence="1">G859</strain>
        <tissue evidence="1">Whole worm</tissue>
    </source>
</reference>
<dbReference type="GO" id="GO:0008202">
    <property type="term" value="P:steroid metabolic process"/>
    <property type="evidence" value="ECO:0007669"/>
    <property type="project" value="TreeGrafter"/>
</dbReference>
<dbReference type="GO" id="GO:0016491">
    <property type="term" value="F:oxidoreductase activity"/>
    <property type="evidence" value="ECO:0007669"/>
    <property type="project" value="TreeGrafter"/>
</dbReference>
<dbReference type="AlphaFoldDB" id="A0AAN8IRA4"/>
<sequence length="113" mass="13736">MIDRIDRAWSKLDDETKEEYGEYYKAYFAKLWNELFMTMCSTKTYYVTDNYLHALTAVYPRHRYYCGWDAILLWIPLSLIPTWLSDFIMRSISHQERYPSAIEKKMARRKKLA</sequence>
<gene>
    <name evidence="1" type="ORF">GCK32_018477</name>
</gene>
<name>A0AAN8IRA4_TRICO</name>
<evidence type="ECO:0000313" key="2">
    <source>
        <dbReference type="Proteomes" id="UP001331761"/>
    </source>
</evidence>
<accession>A0AAN8IRA4</accession>
<comment type="caution">
    <text evidence="1">The sequence shown here is derived from an EMBL/GenBank/DDBJ whole genome shotgun (WGS) entry which is preliminary data.</text>
</comment>
<protein>
    <submittedName>
        <fullName evidence="1">Uncharacterized protein</fullName>
    </submittedName>
</protein>
<dbReference type="Proteomes" id="UP001331761">
    <property type="component" value="Unassembled WGS sequence"/>
</dbReference>